<sequence>MKINSDFSINQLQIKQNNLTDAENKFKNLLAKKTNESEKENKETEEDKELKKVSQEFEAIFVNMMFKQMRSSVFKSGLLDGGMSREIFEDMYYNEVSKSAAESNELGIAEVIYQQLSNKS</sequence>
<feature type="region of interest" description="Disordered" evidence="1">
    <location>
        <begin position="30"/>
        <end position="49"/>
    </location>
</feature>
<keyword evidence="3" id="KW-0966">Cell projection</keyword>
<feature type="domain" description="Flagellar protein FlgJ N-terminal" evidence="2">
    <location>
        <begin position="67"/>
        <end position="115"/>
    </location>
</feature>
<keyword evidence="4" id="KW-1185">Reference proteome</keyword>
<evidence type="ECO:0000313" key="4">
    <source>
        <dbReference type="Proteomes" id="UP000219573"/>
    </source>
</evidence>
<reference evidence="4" key="1">
    <citation type="submission" date="2017-09" db="EMBL/GenBank/DDBJ databases">
        <authorList>
            <person name="Varghese N."/>
            <person name="Submissions S."/>
        </authorList>
    </citation>
    <scope>NUCLEOTIDE SEQUENCE [LARGE SCALE GENOMIC DNA]</scope>
    <source>
        <strain evidence="4">MSL47</strain>
    </source>
</reference>
<protein>
    <submittedName>
        <fullName evidence="3">Flagellar protein FlgJ</fullName>
    </submittedName>
</protein>
<dbReference type="Pfam" id="PF10135">
    <property type="entry name" value="Rod-binding"/>
    <property type="match status" value="1"/>
</dbReference>
<dbReference type="EMBL" id="OBDZ01000008">
    <property type="protein sequence ID" value="SNY24238.1"/>
    <property type="molecule type" value="Genomic_DNA"/>
</dbReference>
<dbReference type="AlphaFoldDB" id="A0A285GLC5"/>
<evidence type="ECO:0000256" key="1">
    <source>
        <dbReference type="SAM" id="MobiDB-lite"/>
    </source>
</evidence>
<dbReference type="STRING" id="1413210.U472_14985"/>
<proteinExistence type="predicted"/>
<keyword evidence="3" id="KW-0969">Cilium</keyword>
<accession>A0A285GLC5</accession>
<name>A0A285GLC5_9FIRM</name>
<dbReference type="RefSeq" id="WP_097017397.1">
    <property type="nucleotide sequence ID" value="NZ_OBDZ01000008.1"/>
</dbReference>
<evidence type="ECO:0000313" key="3">
    <source>
        <dbReference type="EMBL" id="SNY24238.1"/>
    </source>
</evidence>
<gene>
    <name evidence="3" type="ORF">SAMN06265827_10870</name>
</gene>
<dbReference type="Proteomes" id="UP000219573">
    <property type="component" value="Unassembled WGS sequence"/>
</dbReference>
<dbReference type="InterPro" id="IPR019301">
    <property type="entry name" value="Flagellar_prot_FlgJ_N"/>
</dbReference>
<dbReference type="OrthoDB" id="9796740at2"/>
<feature type="compositionally biased region" description="Basic and acidic residues" evidence="1">
    <location>
        <begin position="33"/>
        <end position="42"/>
    </location>
</feature>
<evidence type="ECO:0000259" key="2">
    <source>
        <dbReference type="Pfam" id="PF10135"/>
    </source>
</evidence>
<organism evidence="3 4">
    <name type="scientific">Orenia metallireducens</name>
    <dbReference type="NCBI Taxonomy" id="1413210"/>
    <lineage>
        <taxon>Bacteria</taxon>
        <taxon>Bacillati</taxon>
        <taxon>Bacillota</taxon>
        <taxon>Clostridia</taxon>
        <taxon>Halanaerobiales</taxon>
        <taxon>Halobacteroidaceae</taxon>
        <taxon>Orenia</taxon>
    </lineage>
</organism>
<keyword evidence="3" id="KW-0282">Flagellum</keyword>